<sequence>MDQLMLGYIAITLATTLILVYMLFLTGRKQQDSREHIVTEIRCTSCNFIVKRGFREGDYVGKNVNERCPRCGGEMAIESIYEEKIEPATRSLLYKTRSKKDKK</sequence>
<evidence type="ECO:0000256" key="1">
    <source>
        <dbReference type="SAM" id="Phobius"/>
    </source>
</evidence>
<keyword evidence="1" id="KW-1133">Transmembrane helix</keyword>
<gene>
    <name evidence="2" type="ORF">Pyrde_1623</name>
</gene>
<keyword evidence="1" id="KW-0472">Membrane</keyword>
<proteinExistence type="predicted"/>
<organism evidence="2 3">
    <name type="scientific">Pyrodictium delaneyi</name>
    <dbReference type="NCBI Taxonomy" id="1273541"/>
    <lineage>
        <taxon>Archaea</taxon>
        <taxon>Thermoproteota</taxon>
        <taxon>Thermoprotei</taxon>
        <taxon>Desulfurococcales</taxon>
        <taxon>Pyrodictiaceae</taxon>
        <taxon>Pyrodictium</taxon>
    </lineage>
</organism>
<feature type="transmembrane region" description="Helical" evidence="1">
    <location>
        <begin position="6"/>
        <end position="25"/>
    </location>
</feature>
<name>A0A0P0N445_9CREN</name>
<protein>
    <submittedName>
        <fullName evidence="2">Uncharacterized protein</fullName>
    </submittedName>
</protein>
<reference evidence="2 3" key="1">
    <citation type="submission" date="2015-10" db="EMBL/GenBank/DDBJ databases">
        <title>Complete genome sequence of hyperthermophilic archaeon Pyrodictium delaneyi Su06.</title>
        <authorList>
            <person name="Jung J.-H."/>
            <person name="Lin J."/>
            <person name="Holden J.F."/>
            <person name="Park C.-S."/>
        </authorList>
    </citation>
    <scope>NUCLEOTIDE SEQUENCE [LARGE SCALE GENOMIC DNA]</scope>
    <source>
        <strain evidence="2 3">Su06</strain>
    </source>
</reference>
<keyword evidence="1" id="KW-0812">Transmembrane</keyword>
<dbReference type="STRING" id="1273541.Pyrde_1623"/>
<accession>A0A0P0N445</accession>
<dbReference type="KEGG" id="pdl:Pyrde_1623"/>
<evidence type="ECO:0000313" key="2">
    <source>
        <dbReference type="EMBL" id="ALL01666.1"/>
    </source>
</evidence>
<dbReference type="AlphaFoldDB" id="A0A0P0N445"/>
<dbReference type="Proteomes" id="UP000058613">
    <property type="component" value="Chromosome"/>
</dbReference>
<dbReference type="EMBL" id="CP013011">
    <property type="protein sequence ID" value="ALL01666.1"/>
    <property type="molecule type" value="Genomic_DNA"/>
</dbReference>
<evidence type="ECO:0000313" key="3">
    <source>
        <dbReference type="Proteomes" id="UP000058613"/>
    </source>
</evidence>